<evidence type="ECO:0008006" key="4">
    <source>
        <dbReference type="Google" id="ProtNLM"/>
    </source>
</evidence>
<keyword evidence="1" id="KW-0812">Transmembrane</keyword>
<accession>A0AAV1Z6R6</accession>
<dbReference type="PANTHER" id="PTHR11360:SF251">
    <property type="entry name" value="MAJOR FACILITATOR SUPERFAMILY (MFS) PROFILE DOMAIN-CONTAINING PROTEIN"/>
    <property type="match status" value="1"/>
</dbReference>
<feature type="transmembrane region" description="Helical" evidence="1">
    <location>
        <begin position="45"/>
        <end position="65"/>
    </location>
</feature>
<feature type="non-terminal residue" evidence="2">
    <location>
        <position position="105"/>
    </location>
</feature>
<dbReference type="SUPFAM" id="SSF103473">
    <property type="entry name" value="MFS general substrate transporter"/>
    <property type="match status" value="1"/>
</dbReference>
<proteinExistence type="predicted"/>
<reference evidence="2 3" key="1">
    <citation type="submission" date="2024-04" db="EMBL/GenBank/DDBJ databases">
        <authorList>
            <person name="Rising A."/>
            <person name="Reimegard J."/>
            <person name="Sonavane S."/>
            <person name="Akerstrom W."/>
            <person name="Nylinder S."/>
            <person name="Hedman E."/>
            <person name="Kallberg Y."/>
        </authorList>
    </citation>
    <scope>NUCLEOTIDE SEQUENCE [LARGE SCALE GENOMIC DNA]</scope>
</reference>
<keyword evidence="3" id="KW-1185">Reference proteome</keyword>
<comment type="caution">
    <text evidence="2">The sequence shown here is derived from an EMBL/GenBank/DDBJ whole genome shotgun (WGS) entry which is preliminary data.</text>
</comment>
<dbReference type="Proteomes" id="UP001497382">
    <property type="component" value="Unassembled WGS sequence"/>
</dbReference>
<sequence length="105" mass="11659">VELRNQFLKGEESIQPVAAASVFLGVSQLLSPLVVAVCRKRSTRLVAIFGAIITSLGCLFTSFATQLHQVYLSYGLFIGSGNSLARETSSMMIRQYFKKRRQQVE</sequence>
<dbReference type="InterPro" id="IPR036259">
    <property type="entry name" value="MFS_trans_sf"/>
</dbReference>
<gene>
    <name evidence="2" type="ORF">LARSCL_LOCUS3445</name>
</gene>
<dbReference type="AlphaFoldDB" id="A0AAV1Z6R6"/>
<keyword evidence="1" id="KW-0472">Membrane</keyword>
<feature type="non-terminal residue" evidence="2">
    <location>
        <position position="1"/>
    </location>
</feature>
<keyword evidence="1" id="KW-1133">Transmembrane helix</keyword>
<dbReference type="PANTHER" id="PTHR11360">
    <property type="entry name" value="MONOCARBOXYLATE TRANSPORTER"/>
    <property type="match status" value="1"/>
</dbReference>
<evidence type="ECO:0000256" key="1">
    <source>
        <dbReference type="SAM" id="Phobius"/>
    </source>
</evidence>
<dbReference type="InterPro" id="IPR050327">
    <property type="entry name" value="Proton-linked_MCT"/>
</dbReference>
<name>A0AAV1Z6R6_9ARAC</name>
<evidence type="ECO:0000313" key="3">
    <source>
        <dbReference type="Proteomes" id="UP001497382"/>
    </source>
</evidence>
<organism evidence="2 3">
    <name type="scientific">Larinioides sclopetarius</name>
    <dbReference type="NCBI Taxonomy" id="280406"/>
    <lineage>
        <taxon>Eukaryota</taxon>
        <taxon>Metazoa</taxon>
        <taxon>Ecdysozoa</taxon>
        <taxon>Arthropoda</taxon>
        <taxon>Chelicerata</taxon>
        <taxon>Arachnida</taxon>
        <taxon>Araneae</taxon>
        <taxon>Araneomorphae</taxon>
        <taxon>Entelegynae</taxon>
        <taxon>Araneoidea</taxon>
        <taxon>Araneidae</taxon>
        <taxon>Larinioides</taxon>
    </lineage>
</organism>
<protein>
    <recommendedName>
        <fullName evidence="4">Major facilitator superfamily (MFS) profile domain-containing protein</fullName>
    </recommendedName>
</protein>
<dbReference type="EMBL" id="CAXIEN010000026">
    <property type="protein sequence ID" value="CAL1267071.1"/>
    <property type="molecule type" value="Genomic_DNA"/>
</dbReference>
<feature type="transmembrane region" description="Helical" evidence="1">
    <location>
        <begin position="17"/>
        <end position="38"/>
    </location>
</feature>
<evidence type="ECO:0000313" key="2">
    <source>
        <dbReference type="EMBL" id="CAL1267071.1"/>
    </source>
</evidence>